<accession>A0ACA9QKK7</accession>
<feature type="non-terminal residue" evidence="1">
    <location>
        <position position="72"/>
    </location>
</feature>
<reference evidence="1" key="1">
    <citation type="submission" date="2021-06" db="EMBL/GenBank/DDBJ databases">
        <authorList>
            <person name="Kallberg Y."/>
            <person name="Tangrot J."/>
            <person name="Rosling A."/>
        </authorList>
    </citation>
    <scope>NUCLEOTIDE SEQUENCE</scope>
    <source>
        <strain evidence="1">28 12/20/2015</strain>
    </source>
</reference>
<comment type="caution">
    <text evidence="1">The sequence shown here is derived from an EMBL/GenBank/DDBJ whole genome shotgun (WGS) entry which is preliminary data.</text>
</comment>
<name>A0ACA9QKK7_9GLOM</name>
<dbReference type="Proteomes" id="UP000789366">
    <property type="component" value="Unassembled WGS sequence"/>
</dbReference>
<feature type="non-terminal residue" evidence="1">
    <location>
        <position position="1"/>
    </location>
</feature>
<keyword evidence="2" id="KW-1185">Reference proteome</keyword>
<evidence type="ECO:0000313" key="2">
    <source>
        <dbReference type="Proteomes" id="UP000789366"/>
    </source>
</evidence>
<organism evidence="1 2">
    <name type="scientific">Cetraspora pellucida</name>
    <dbReference type="NCBI Taxonomy" id="1433469"/>
    <lineage>
        <taxon>Eukaryota</taxon>
        <taxon>Fungi</taxon>
        <taxon>Fungi incertae sedis</taxon>
        <taxon>Mucoromycota</taxon>
        <taxon>Glomeromycotina</taxon>
        <taxon>Glomeromycetes</taxon>
        <taxon>Diversisporales</taxon>
        <taxon>Gigasporaceae</taxon>
        <taxon>Cetraspora</taxon>
    </lineage>
</organism>
<dbReference type="EMBL" id="CAJVPW010045131">
    <property type="protein sequence ID" value="CAG8755329.1"/>
    <property type="molecule type" value="Genomic_DNA"/>
</dbReference>
<gene>
    <name evidence="1" type="ORF">SPELUC_LOCUS14766</name>
</gene>
<protein>
    <submittedName>
        <fullName evidence="1">5089_t:CDS:1</fullName>
    </submittedName>
</protein>
<evidence type="ECO:0000313" key="1">
    <source>
        <dbReference type="EMBL" id="CAG8755329.1"/>
    </source>
</evidence>
<sequence length="72" mass="8479">VHRNSYYPLIEEAEKTIWEKIHISSDNAQLSITIINLTILNNDNIAENDELDEDDKTELEIIDQYKKTLYDI</sequence>
<proteinExistence type="predicted"/>